<name>A0ABV0NZY3_9TELE</name>
<dbReference type="Proteomes" id="UP001476798">
    <property type="component" value="Unassembled WGS sequence"/>
</dbReference>
<gene>
    <name evidence="2" type="ORF">GOODEAATRI_032739</name>
</gene>
<feature type="transmembrane region" description="Helical" evidence="1">
    <location>
        <begin position="21"/>
        <end position="44"/>
    </location>
</feature>
<keyword evidence="3" id="KW-1185">Reference proteome</keyword>
<evidence type="ECO:0000313" key="3">
    <source>
        <dbReference type="Proteomes" id="UP001476798"/>
    </source>
</evidence>
<keyword evidence="1" id="KW-0472">Membrane</keyword>
<keyword evidence="1" id="KW-0812">Transmembrane</keyword>
<comment type="caution">
    <text evidence="2">The sequence shown here is derived from an EMBL/GenBank/DDBJ whole genome shotgun (WGS) entry which is preliminary data.</text>
</comment>
<organism evidence="2 3">
    <name type="scientific">Goodea atripinnis</name>
    <dbReference type="NCBI Taxonomy" id="208336"/>
    <lineage>
        <taxon>Eukaryota</taxon>
        <taxon>Metazoa</taxon>
        <taxon>Chordata</taxon>
        <taxon>Craniata</taxon>
        <taxon>Vertebrata</taxon>
        <taxon>Euteleostomi</taxon>
        <taxon>Actinopterygii</taxon>
        <taxon>Neopterygii</taxon>
        <taxon>Teleostei</taxon>
        <taxon>Neoteleostei</taxon>
        <taxon>Acanthomorphata</taxon>
        <taxon>Ovalentaria</taxon>
        <taxon>Atherinomorphae</taxon>
        <taxon>Cyprinodontiformes</taxon>
        <taxon>Goodeidae</taxon>
        <taxon>Goodea</taxon>
    </lineage>
</organism>
<proteinExistence type="predicted"/>
<sequence>MPRLNCLWDVHVPVLVQSLHLGGPAILGQVFLVGGLGVGVGHILLPCLPGSGWGLVLGIGDWALCWLCPKVRGWLGMLVMCPPLCGIFWLRWASWSALFSVVGPHSWSMLRTPPAGSSGGGRGVQGGDQV</sequence>
<reference evidence="2 3" key="1">
    <citation type="submission" date="2021-06" db="EMBL/GenBank/DDBJ databases">
        <authorList>
            <person name="Palmer J.M."/>
        </authorList>
    </citation>
    <scope>NUCLEOTIDE SEQUENCE [LARGE SCALE GENOMIC DNA]</scope>
    <source>
        <strain evidence="2 3">GA_2019</strain>
        <tissue evidence="2">Muscle</tissue>
    </source>
</reference>
<feature type="transmembrane region" description="Helical" evidence="1">
    <location>
        <begin position="74"/>
        <end position="92"/>
    </location>
</feature>
<protein>
    <submittedName>
        <fullName evidence="2">Uncharacterized protein</fullName>
    </submittedName>
</protein>
<accession>A0ABV0NZY3</accession>
<dbReference type="EMBL" id="JAHRIO010056275">
    <property type="protein sequence ID" value="MEQ2176880.1"/>
    <property type="molecule type" value="Genomic_DNA"/>
</dbReference>
<keyword evidence="1" id="KW-1133">Transmembrane helix</keyword>
<evidence type="ECO:0000256" key="1">
    <source>
        <dbReference type="SAM" id="Phobius"/>
    </source>
</evidence>
<evidence type="ECO:0000313" key="2">
    <source>
        <dbReference type="EMBL" id="MEQ2176880.1"/>
    </source>
</evidence>